<evidence type="ECO:0000313" key="3">
    <source>
        <dbReference type="Proteomes" id="UP000647183"/>
    </source>
</evidence>
<feature type="transmembrane region" description="Helical" evidence="1">
    <location>
        <begin position="6"/>
        <end position="25"/>
    </location>
</feature>
<dbReference type="Proteomes" id="UP000647183">
    <property type="component" value="Unassembled WGS sequence"/>
</dbReference>
<protein>
    <recommendedName>
        <fullName evidence="4">DUF2514 family protein</fullName>
    </recommendedName>
</protein>
<keyword evidence="1" id="KW-0812">Transmembrane</keyword>
<reference evidence="2 3" key="1">
    <citation type="submission" date="2020-08" db="EMBL/GenBank/DDBJ databases">
        <title>A Genomic Blueprint of the Chicken Gut Microbiome.</title>
        <authorList>
            <person name="Gilroy R."/>
            <person name="Ravi A."/>
            <person name="Getino M."/>
            <person name="Pursley I."/>
            <person name="Horton D.L."/>
            <person name="Alikhan N.-F."/>
            <person name="Baker D."/>
            <person name="Gharbi K."/>
            <person name="Hall N."/>
            <person name="Watson M."/>
            <person name="Adriaenssens E.M."/>
            <person name="Foster-Nyarko E."/>
            <person name="Jarju S."/>
            <person name="Secka A."/>
            <person name="Antonio M."/>
            <person name="Oren A."/>
            <person name="Chaudhuri R."/>
            <person name="La Ragione R.M."/>
            <person name="Hildebrand F."/>
            <person name="Pallen M.J."/>
        </authorList>
    </citation>
    <scope>NUCLEOTIDE SEQUENCE [LARGE SCALE GENOMIC DNA]</scope>
    <source>
        <strain evidence="2 3">Sa2BVA3</strain>
    </source>
</reference>
<evidence type="ECO:0000256" key="1">
    <source>
        <dbReference type="SAM" id="Phobius"/>
    </source>
</evidence>
<organism evidence="2 3">
    <name type="scientific">Luteimonas colneyensis</name>
    <dbReference type="NCBI Taxonomy" id="2762230"/>
    <lineage>
        <taxon>Bacteria</taxon>
        <taxon>Pseudomonadati</taxon>
        <taxon>Pseudomonadota</taxon>
        <taxon>Gammaproteobacteria</taxon>
        <taxon>Lysobacterales</taxon>
        <taxon>Lysobacteraceae</taxon>
        <taxon>Luteimonas</taxon>
    </lineage>
</organism>
<dbReference type="RefSeq" id="WP_191728331.1">
    <property type="nucleotide sequence ID" value="NZ_JACSQJ010000001.1"/>
</dbReference>
<comment type="caution">
    <text evidence="2">The sequence shown here is derived from an EMBL/GenBank/DDBJ whole genome shotgun (WGS) entry which is preliminary data.</text>
</comment>
<keyword evidence="3" id="KW-1185">Reference proteome</keyword>
<dbReference type="EMBL" id="JACSQJ010000001">
    <property type="protein sequence ID" value="MBD7987115.1"/>
    <property type="molecule type" value="Genomic_DNA"/>
</dbReference>
<evidence type="ECO:0000313" key="2">
    <source>
        <dbReference type="EMBL" id="MBD7987115.1"/>
    </source>
</evidence>
<accession>A0ABR8UGG1</accession>
<gene>
    <name evidence="2" type="ORF">H9645_03645</name>
</gene>
<evidence type="ECO:0008006" key="4">
    <source>
        <dbReference type="Google" id="ProtNLM"/>
    </source>
</evidence>
<keyword evidence="1" id="KW-0472">Membrane</keyword>
<keyword evidence="1" id="KW-1133">Transmembrane helix</keyword>
<proteinExistence type="predicted"/>
<sequence length="136" mass="13791">MTPGTWAALKWGGIALAVALLFFWVRGLGYDAGQAAGVALGDRDRAQLSARLATAQSDAAACGATLGRVNQETARAIREADARAAAGASAAAQAAAAARDAQEEAARASGALTAAKRLPTCRAQLEMPLCDDIPLL</sequence>
<name>A0ABR8UGG1_9GAMM</name>